<dbReference type="InterPro" id="IPR027417">
    <property type="entry name" value="P-loop_NTPase"/>
</dbReference>
<evidence type="ECO:0000259" key="6">
    <source>
        <dbReference type="Pfam" id="PF00063"/>
    </source>
</evidence>
<evidence type="ECO:0000259" key="7">
    <source>
        <dbReference type="Pfam" id="PF10392"/>
    </source>
</evidence>
<name>A0A1I8JCW3_9PLAT</name>
<evidence type="ECO:0000256" key="5">
    <source>
        <dbReference type="SAM" id="MobiDB-lite"/>
    </source>
</evidence>
<feature type="domain" description="Conserved oligomeric Golgi complex subunit 5 N-terminal" evidence="7">
    <location>
        <begin position="48"/>
        <end position="113"/>
    </location>
</feature>
<evidence type="ECO:0000313" key="9">
    <source>
        <dbReference type="Proteomes" id="UP000095280"/>
    </source>
</evidence>
<keyword evidence="4" id="KW-0472">Membrane</keyword>
<dbReference type="Pfam" id="PF00063">
    <property type="entry name" value="Myosin_head"/>
    <property type="match status" value="1"/>
</dbReference>
<feature type="domain" description="Myosin motor" evidence="6">
    <location>
        <begin position="996"/>
        <end position="1169"/>
    </location>
</feature>
<dbReference type="PANTHER" id="PTHR13228:SF3">
    <property type="entry name" value="CONSERVED OLIGOMERIC GOLGI COMPLEX SUBUNIT 5"/>
    <property type="match status" value="1"/>
</dbReference>
<evidence type="ECO:0000256" key="4">
    <source>
        <dbReference type="ARBA" id="ARBA00023136"/>
    </source>
</evidence>
<dbReference type="InterPro" id="IPR049176">
    <property type="entry name" value="COG5_N"/>
</dbReference>
<keyword evidence="3" id="KW-0333">Golgi apparatus</keyword>
<dbReference type="GO" id="GO:0006891">
    <property type="term" value="P:intra-Golgi vesicle-mediated transport"/>
    <property type="evidence" value="ECO:0007669"/>
    <property type="project" value="InterPro"/>
</dbReference>
<dbReference type="PANTHER" id="PTHR13228">
    <property type="entry name" value="CONSERVED OLIGOMERIC GOLGI COMPLEX COMPONENT 5"/>
    <property type="match status" value="1"/>
</dbReference>
<dbReference type="InterPro" id="IPR001609">
    <property type="entry name" value="Myosin_head_motor_dom-like"/>
</dbReference>
<dbReference type="AlphaFoldDB" id="A0A1I8JCW3"/>
<dbReference type="Proteomes" id="UP000095280">
    <property type="component" value="Unplaced"/>
</dbReference>
<dbReference type="Gene3D" id="1.20.120.720">
    <property type="entry name" value="Myosin VI head, motor domain, U50 subdomain"/>
    <property type="match status" value="1"/>
</dbReference>
<reference evidence="10" key="1">
    <citation type="submission" date="2016-11" db="UniProtKB">
        <authorList>
            <consortium name="WormBaseParasite"/>
        </authorList>
    </citation>
    <scope>IDENTIFICATION</scope>
</reference>
<dbReference type="WBParaSite" id="maker-uti_cns_0046781-snap-gene-0.7-mRNA-1">
    <property type="protein sequence ID" value="maker-uti_cns_0046781-snap-gene-0.7-mRNA-1"/>
    <property type="gene ID" value="maker-uti_cns_0046781-snap-gene-0.7"/>
</dbReference>
<dbReference type="Pfam" id="PF10392">
    <property type="entry name" value="COG5_N"/>
    <property type="match status" value="1"/>
</dbReference>
<feature type="region of interest" description="Disordered" evidence="5">
    <location>
        <begin position="256"/>
        <end position="278"/>
    </location>
</feature>
<evidence type="ECO:0000259" key="8">
    <source>
        <dbReference type="Pfam" id="PF20649"/>
    </source>
</evidence>
<organism evidence="9 10">
    <name type="scientific">Macrostomum lignano</name>
    <dbReference type="NCBI Taxonomy" id="282301"/>
    <lineage>
        <taxon>Eukaryota</taxon>
        <taxon>Metazoa</taxon>
        <taxon>Spiralia</taxon>
        <taxon>Lophotrochozoa</taxon>
        <taxon>Platyhelminthes</taxon>
        <taxon>Rhabditophora</taxon>
        <taxon>Macrostomorpha</taxon>
        <taxon>Macrostomida</taxon>
        <taxon>Macrostomidae</taxon>
        <taxon>Macrostomum</taxon>
    </lineage>
</organism>
<protein>
    <recommendedName>
        <fullName evidence="2">Conserved oligomeric Golgi complex subunit 5</fullName>
    </recommendedName>
</protein>
<feature type="compositionally biased region" description="Gly residues" evidence="5">
    <location>
        <begin position="262"/>
        <end position="271"/>
    </location>
</feature>
<dbReference type="GO" id="GO:0003774">
    <property type="term" value="F:cytoskeletal motor activity"/>
    <property type="evidence" value="ECO:0007669"/>
    <property type="project" value="InterPro"/>
</dbReference>
<evidence type="ECO:0000256" key="2">
    <source>
        <dbReference type="ARBA" id="ARBA00020974"/>
    </source>
</evidence>
<dbReference type="InterPro" id="IPR048485">
    <property type="entry name" value="COG5_helical"/>
</dbReference>
<dbReference type="InterPro" id="IPR019465">
    <property type="entry name" value="Cog5"/>
</dbReference>
<dbReference type="GO" id="GO:0016459">
    <property type="term" value="C:myosin complex"/>
    <property type="evidence" value="ECO:0007669"/>
    <property type="project" value="InterPro"/>
</dbReference>
<dbReference type="Pfam" id="PF20649">
    <property type="entry name" value="COG5_C"/>
    <property type="match status" value="1"/>
</dbReference>
<sequence>MNGEEADNFLAVFEGDSFDEKSFAINVLQTQVVSEVIEKIDACIGNGIDTLESVLSVVQSRTDALLQGLKKIRARIGEPYARLEQRVLHLRRVQSACDFLRRSGRIFALAKKLPPQPAAGVEEAATLPEDQLGKVAQTLGDLGHQFSGLDWRGVHALEREHRRFARWREAAETRATALLADARGIGSSSAVGSVAASGAPHPQLATCLHAVFCLGRLDDCIVDLAGRVRSDLRTRIRSALDMSSLMQKTPFVSGSGQAAYGSGSGGGGGPPGRANLPAGQSAAYSQALWSGLDALNEEAISGAQFLASLRRILAKKRDPNTQRPLSDLLSPAASEAISPAGFADWLSDCLRDSLANAASASAFLKHAFEGEYPRLLKSANDLSTRLAAVDEELPPLGRAHLASFEAAYLSRSLSRLFDPVDAMFSGGQKSLNSEIEIRRIVEAMTSELTFTQVDQDLLLKIAKNVVKTVQFVCRKAEATRVADATASQVLGPPTEGQQDLRSALLSADLPDTAVSLLDGSLAELRQLMTQTLEPLLGSVQDSLEAILLTMHQERFDQPSQQAQQQQQQQQCSLYMRELQDFVSRVAQLYLASYRQRDFLYSSLQPIACQCIEVFLLLASLVRPLAESGRLRLAADCAQLELALSPLCRRMSDLGQHYRRLRAFRPLLFQSAHHVANNPSIGEALPASLVAHLLFSRAPADMQSPHTAAGWSVSRYVSWLLDHPEESDRLRFIQGTLVAYAKSAQARGVREYAAVYPVLLTLVNAHLNAASSTDEEANVETEYCLIGCGLYYIRMATARVAKDILELGDWRSEQQLLDLMLASDDEAVRSKWCGESLLLGDQPADDSVDDGDFDATTPSNCTWYPCCNAPTLVNFYTCAKSQLYSKSDPNLLLCTRPLLIAINDSDALQQLVHMVAKDAPMLSARPLVQSSLDLVRMFTCVYRKLGDRVELDNHSVTMLHADFNENGDLISIKYDVLWLMGYGLLGRDDLEAENLTAFCFFYSLMENATESVRAAYYLDDSEIALSMACPPAYAELMSDDRLKQINVARCLAELFEFSDENLDFIHRCAAAVLHLRLVRVVPDPRKPKKCVQFERHENLERVAQMLGLELESLMREITVRYEVLRDGHRKALRNRTAEECNAALAGMVRAIYRRLVQFVVGRLNQRLADGRLCENVAAGAGDGGRMTFLIGPTHLLLGQTDATDSSSSTAALDALNFEYNYLCDLLASLR</sequence>
<comment type="subcellular location">
    <subcellularLocation>
        <location evidence="1">Golgi apparatus membrane</location>
        <topology evidence="1">Peripheral membrane protein</topology>
    </subcellularLocation>
</comment>
<dbReference type="GO" id="GO:0000139">
    <property type="term" value="C:Golgi membrane"/>
    <property type="evidence" value="ECO:0007669"/>
    <property type="project" value="UniProtKB-SubCell"/>
</dbReference>
<evidence type="ECO:0000256" key="3">
    <source>
        <dbReference type="ARBA" id="ARBA00023034"/>
    </source>
</evidence>
<evidence type="ECO:0000313" key="10">
    <source>
        <dbReference type="WBParaSite" id="maker-uti_cns_0046781-snap-gene-0.7-mRNA-1"/>
    </source>
</evidence>
<evidence type="ECO:0000256" key="1">
    <source>
        <dbReference type="ARBA" id="ARBA00004395"/>
    </source>
</evidence>
<keyword evidence="9" id="KW-1185">Reference proteome</keyword>
<feature type="domain" description="Conserved oligomeric Golgi complex subunit 5 helical" evidence="8">
    <location>
        <begin position="153"/>
        <end position="382"/>
    </location>
</feature>
<dbReference type="GO" id="GO:0005524">
    <property type="term" value="F:ATP binding"/>
    <property type="evidence" value="ECO:0007669"/>
    <property type="project" value="InterPro"/>
</dbReference>
<accession>A0A1I8JCW3</accession>
<dbReference type="SUPFAM" id="SSF52540">
    <property type="entry name" value="P-loop containing nucleoside triphosphate hydrolases"/>
    <property type="match status" value="1"/>
</dbReference>
<proteinExistence type="predicted"/>
<dbReference type="GO" id="GO:0017119">
    <property type="term" value="C:Golgi transport complex"/>
    <property type="evidence" value="ECO:0007669"/>
    <property type="project" value="InterPro"/>
</dbReference>